<sequence length="560" mass="63152">MKVLDLLDGLERLKTVHGGDAAEQRLSLLRELDRRRLPEPEDVERLHECLCFARAYPDNREVLAQVQGMLAGFSGRSDLRRFRRYLGQTAIAGTEIQFPFFWPTARWLAKKWPGKLHVDWSWWKSEGPKRLVEQVLPLILPYSETPALDSLDRTAKDWLGRLKGAKEGDAGFLIRRFETLPGDRNTRESLYDSLDVPVIVEPGEGTPNRTLAGYPKSPVVFQTGPMDRSRPSLTKELEQPPVSVRKVPPREADRLLDLTREAMVNRLRDLYSFSHADRDDVGLVNAGGGLQFVCIGTLPERRLMLESVYGFLTLKNGVPIGYVLASTLFGSTEVAYNVFETFRSGEAARVFGRVLAMCRHLFGSKSFSIDPYQLGYGNPEGLQSGAWWFYYKLGFRPKDPDVKRLVRGELAAMKKKPGHRTGPEILEQIASRYLYFEPEGAGGPLLGGMPLGNAGLKIGEYLAGNYGADRERGIRECSAEAARVLGVRSFSRFTPNQRLWWKRWSPLVLLLPGVKRWSPANRKALVEVIKAKGGRSEIGFVQEFDKHKQLQRALLKLIQG</sequence>
<feature type="compositionally biased region" description="Basic and acidic residues" evidence="1">
    <location>
        <begin position="227"/>
        <end position="238"/>
    </location>
</feature>
<organism evidence="2 3">
    <name type="scientific">Candidatus Polarisedimenticola svalbardensis</name>
    <dbReference type="NCBI Taxonomy" id="2886004"/>
    <lineage>
        <taxon>Bacteria</taxon>
        <taxon>Pseudomonadati</taxon>
        <taxon>Acidobacteriota</taxon>
        <taxon>Candidatus Polarisedimenticolia</taxon>
        <taxon>Candidatus Polarisedimenticolales</taxon>
        <taxon>Candidatus Polarisedimenticolaceae</taxon>
        <taxon>Candidatus Polarisedimenticola</taxon>
    </lineage>
</organism>
<protein>
    <submittedName>
        <fullName evidence="2">Uncharacterized protein</fullName>
    </submittedName>
</protein>
<reference evidence="2 3" key="1">
    <citation type="submission" date="2020-08" db="EMBL/GenBank/DDBJ databases">
        <title>Acidobacteriota in marine sediments use diverse sulfur dissimilation pathways.</title>
        <authorList>
            <person name="Wasmund K."/>
        </authorList>
    </citation>
    <scope>NUCLEOTIDE SEQUENCE [LARGE SCALE GENOMIC DNA]</scope>
    <source>
        <strain evidence="2">MAG AM4</strain>
    </source>
</reference>
<proteinExistence type="predicted"/>
<evidence type="ECO:0000256" key="1">
    <source>
        <dbReference type="SAM" id="MobiDB-lite"/>
    </source>
</evidence>
<dbReference type="EMBL" id="JACXWD010000071">
    <property type="protein sequence ID" value="MBD3869271.1"/>
    <property type="molecule type" value="Genomic_DNA"/>
</dbReference>
<name>A0A8J7C3M0_9BACT</name>
<gene>
    <name evidence="2" type="ORF">IFK94_14215</name>
</gene>
<evidence type="ECO:0000313" key="2">
    <source>
        <dbReference type="EMBL" id="MBD3869271.1"/>
    </source>
</evidence>
<feature type="region of interest" description="Disordered" evidence="1">
    <location>
        <begin position="206"/>
        <end position="245"/>
    </location>
</feature>
<evidence type="ECO:0000313" key="3">
    <source>
        <dbReference type="Proteomes" id="UP000648239"/>
    </source>
</evidence>
<accession>A0A8J7C3M0</accession>
<comment type="caution">
    <text evidence="2">The sequence shown here is derived from an EMBL/GenBank/DDBJ whole genome shotgun (WGS) entry which is preliminary data.</text>
</comment>
<dbReference type="AlphaFoldDB" id="A0A8J7C3M0"/>
<dbReference type="Proteomes" id="UP000648239">
    <property type="component" value="Unassembled WGS sequence"/>
</dbReference>